<dbReference type="Pfam" id="PF00188">
    <property type="entry name" value="CAP"/>
    <property type="match status" value="1"/>
</dbReference>
<dbReference type="AlphaFoldDB" id="A0A562QT72"/>
<dbReference type="Gene3D" id="3.40.33.10">
    <property type="entry name" value="CAP"/>
    <property type="match status" value="1"/>
</dbReference>
<dbReference type="RefSeq" id="WP_144448736.1">
    <property type="nucleotide sequence ID" value="NZ_VLKZ01000001.1"/>
</dbReference>
<evidence type="ECO:0000313" key="4">
    <source>
        <dbReference type="EMBL" id="TWI59915.1"/>
    </source>
</evidence>
<dbReference type="SUPFAM" id="SSF55797">
    <property type="entry name" value="PR-1-like"/>
    <property type="match status" value="1"/>
</dbReference>
<gene>
    <name evidence="4" type="ORF">IQ10_00338</name>
</gene>
<dbReference type="PROSITE" id="PS51272">
    <property type="entry name" value="SLH"/>
    <property type="match status" value="3"/>
</dbReference>
<dbReference type="EMBL" id="VLKZ01000001">
    <property type="protein sequence ID" value="TWI59915.1"/>
    <property type="molecule type" value="Genomic_DNA"/>
</dbReference>
<dbReference type="OrthoDB" id="9783944at2"/>
<dbReference type="PANTHER" id="PTHR31157">
    <property type="entry name" value="SCP DOMAIN-CONTAINING PROTEIN"/>
    <property type="match status" value="1"/>
</dbReference>
<dbReference type="InterPro" id="IPR001119">
    <property type="entry name" value="SLH_dom"/>
</dbReference>
<proteinExistence type="predicted"/>
<keyword evidence="5" id="KW-1185">Reference proteome</keyword>
<evidence type="ECO:0000256" key="2">
    <source>
        <dbReference type="SAM" id="SignalP"/>
    </source>
</evidence>
<evidence type="ECO:0000313" key="5">
    <source>
        <dbReference type="Proteomes" id="UP000315711"/>
    </source>
</evidence>
<feature type="domain" description="SLH" evidence="3">
    <location>
        <begin position="142"/>
        <end position="205"/>
    </location>
</feature>
<name>A0A562QT72_9BACI</name>
<dbReference type="PANTHER" id="PTHR31157:SF1">
    <property type="entry name" value="SCP DOMAIN-CONTAINING PROTEIN"/>
    <property type="match status" value="1"/>
</dbReference>
<dbReference type="InterPro" id="IPR014044">
    <property type="entry name" value="CAP_dom"/>
</dbReference>
<dbReference type="CDD" id="cd05379">
    <property type="entry name" value="CAP_bacterial"/>
    <property type="match status" value="1"/>
</dbReference>
<protein>
    <submittedName>
        <fullName evidence="4">Putative YkwD family protein</fullName>
    </submittedName>
</protein>
<keyword evidence="1 2" id="KW-0732">Signal</keyword>
<dbReference type="InterPro" id="IPR014258">
    <property type="entry name" value="CAP_domain_YkwD-like"/>
</dbReference>
<dbReference type="Proteomes" id="UP000315711">
    <property type="component" value="Unassembled WGS sequence"/>
</dbReference>
<feature type="domain" description="SLH" evidence="3">
    <location>
        <begin position="23"/>
        <end position="86"/>
    </location>
</feature>
<dbReference type="Pfam" id="PF00395">
    <property type="entry name" value="SLH"/>
    <property type="match status" value="3"/>
</dbReference>
<reference evidence="4 5" key="1">
    <citation type="journal article" date="2015" name="Stand. Genomic Sci.">
        <title>Genomic Encyclopedia of Bacterial and Archaeal Type Strains, Phase III: the genomes of soil and plant-associated and newly described type strains.</title>
        <authorList>
            <person name="Whitman W.B."/>
            <person name="Woyke T."/>
            <person name="Klenk H.P."/>
            <person name="Zhou Y."/>
            <person name="Lilburn T.G."/>
            <person name="Beck B.J."/>
            <person name="De Vos P."/>
            <person name="Vandamme P."/>
            <person name="Eisen J.A."/>
            <person name="Garrity G."/>
            <person name="Hugenholtz P."/>
            <person name="Kyrpides N.C."/>
        </authorList>
    </citation>
    <scope>NUCLEOTIDE SEQUENCE [LARGE SCALE GENOMIC DNA]</scope>
    <source>
        <strain evidence="4 5">CGMCC 1.10116</strain>
    </source>
</reference>
<sequence length="342" mass="38164">MRLLSFMLSFIIALTVTVTPANASSQFPDVTGNHWAIEEINFLSNQEIIKGFEDNTFRPSQTVTRADAAIMIARTLELDPTEATTATFQDVSEDFYAYGAINAVAAQGIIEGFGGNYSPRSPLTRGQMAAILERAFDLSGTSDHEFRDIQPNHLFYADIQALVANKITAGYPDGTFKAGNAMKRAEFSAFLARALDERFRESVQIKPVTPELEEITQFEQQVLDLTNAEREKRGLSSLQLDEETQKVARSKSEDMRDQHYFAHTSPTYGSPFEMMSEFGITYRTAGENIAAGQTSASEVVEDWMNSEGHRKNILNPDYTHLGVGYAKGGSMQHYWTQMFIGR</sequence>
<feature type="signal peptide" evidence="2">
    <location>
        <begin position="1"/>
        <end position="23"/>
    </location>
</feature>
<feature type="domain" description="SLH" evidence="3">
    <location>
        <begin position="87"/>
        <end position="141"/>
    </location>
</feature>
<organism evidence="4 5">
    <name type="scientific">Halalkalibacter nanhaiisediminis</name>
    <dbReference type="NCBI Taxonomy" id="688079"/>
    <lineage>
        <taxon>Bacteria</taxon>
        <taxon>Bacillati</taxon>
        <taxon>Bacillota</taxon>
        <taxon>Bacilli</taxon>
        <taxon>Bacillales</taxon>
        <taxon>Bacillaceae</taxon>
        <taxon>Halalkalibacter</taxon>
    </lineage>
</organism>
<dbReference type="NCBIfam" id="TIGR02909">
    <property type="entry name" value="spore_YkwD"/>
    <property type="match status" value="1"/>
</dbReference>
<accession>A0A562QT72</accession>
<evidence type="ECO:0000259" key="3">
    <source>
        <dbReference type="PROSITE" id="PS51272"/>
    </source>
</evidence>
<dbReference type="InterPro" id="IPR035940">
    <property type="entry name" value="CAP_sf"/>
</dbReference>
<feature type="chain" id="PRO_5021965574" evidence="2">
    <location>
        <begin position="24"/>
        <end position="342"/>
    </location>
</feature>
<evidence type="ECO:0000256" key="1">
    <source>
        <dbReference type="ARBA" id="ARBA00022729"/>
    </source>
</evidence>
<comment type="caution">
    <text evidence="4">The sequence shown here is derived from an EMBL/GenBank/DDBJ whole genome shotgun (WGS) entry which is preliminary data.</text>
</comment>